<name>A0A0F9DCW9_9ZZZZ</name>
<dbReference type="AlphaFoldDB" id="A0A0F9DCW9"/>
<evidence type="ECO:0000313" key="1">
    <source>
        <dbReference type="EMBL" id="KKL09823.1"/>
    </source>
</evidence>
<sequence length="294" mass="33081">TSRYVFRQFTRPEPGYGKHRDETIDFDKVSMAESQGGKIGEFQDIPETKFSIVKDNLRVTEYGNSIPWTGKLETLSEFNPSNPVQKVILNDQMKVLDEEVADEMKTSKLIYQATGVESQAWDVDGTPSTLATDQFNFWHLKEMVDAARTGIFGPGNTGNIIPAMPDGNFVLVLSVKAARGLFDDPEYQEFAKFTYPRKLFNGEIDEITYNCRIVRNNNAGALSETKGTNSVGEALLLGDDSIVEGVALKEELRYKLAVKYGRDKGLAWYAILGFKKPWDFTNDTEEHIIRFTSS</sequence>
<gene>
    <name evidence="1" type="ORF">LCGC14_2562000</name>
</gene>
<feature type="non-terminal residue" evidence="1">
    <location>
        <position position="1"/>
    </location>
</feature>
<proteinExistence type="predicted"/>
<organism evidence="1">
    <name type="scientific">marine sediment metagenome</name>
    <dbReference type="NCBI Taxonomy" id="412755"/>
    <lineage>
        <taxon>unclassified sequences</taxon>
        <taxon>metagenomes</taxon>
        <taxon>ecological metagenomes</taxon>
    </lineage>
</organism>
<accession>A0A0F9DCW9</accession>
<dbReference type="EMBL" id="LAZR01042313">
    <property type="protein sequence ID" value="KKL09823.1"/>
    <property type="molecule type" value="Genomic_DNA"/>
</dbReference>
<evidence type="ECO:0008006" key="2">
    <source>
        <dbReference type="Google" id="ProtNLM"/>
    </source>
</evidence>
<comment type="caution">
    <text evidence="1">The sequence shown here is derived from an EMBL/GenBank/DDBJ whole genome shotgun (WGS) entry which is preliminary data.</text>
</comment>
<reference evidence="1" key="1">
    <citation type="journal article" date="2015" name="Nature">
        <title>Complex archaea that bridge the gap between prokaryotes and eukaryotes.</title>
        <authorList>
            <person name="Spang A."/>
            <person name="Saw J.H."/>
            <person name="Jorgensen S.L."/>
            <person name="Zaremba-Niedzwiedzka K."/>
            <person name="Martijn J."/>
            <person name="Lind A.E."/>
            <person name="van Eijk R."/>
            <person name="Schleper C."/>
            <person name="Guy L."/>
            <person name="Ettema T.J."/>
        </authorList>
    </citation>
    <scope>NUCLEOTIDE SEQUENCE</scope>
</reference>
<protein>
    <recommendedName>
        <fullName evidence="2">Bacteriophage Mu GpT domain-containing protein</fullName>
    </recommendedName>
</protein>